<proteinExistence type="predicted"/>
<protein>
    <recommendedName>
        <fullName evidence="5">Plastid lipid-associated protein/fibrillin conserved domain-containing protein</fullName>
    </recommendedName>
</protein>
<evidence type="ECO:0000256" key="1">
    <source>
        <dbReference type="SAM" id="MobiDB-lite"/>
    </source>
</evidence>
<evidence type="ECO:0000313" key="3">
    <source>
        <dbReference type="EMBL" id="CAE2203099.1"/>
    </source>
</evidence>
<dbReference type="AlphaFoldDB" id="A0A6U6C7N1"/>
<accession>A0A6U6C7N1</accession>
<feature type="region of interest" description="Disordered" evidence="1">
    <location>
        <begin position="42"/>
        <end position="79"/>
    </location>
</feature>
<dbReference type="PANTHER" id="PTHR36348:SF1">
    <property type="entry name" value="EXPRESSED PROTEIN"/>
    <property type="match status" value="1"/>
</dbReference>
<feature type="chain" id="PRO_5036393997" description="Plastid lipid-associated protein/fibrillin conserved domain-containing protein" evidence="2">
    <location>
        <begin position="21"/>
        <end position="364"/>
    </location>
</feature>
<organism evidence="4">
    <name type="scientific">Odontella aurita</name>
    <dbReference type="NCBI Taxonomy" id="265563"/>
    <lineage>
        <taxon>Eukaryota</taxon>
        <taxon>Sar</taxon>
        <taxon>Stramenopiles</taxon>
        <taxon>Ochrophyta</taxon>
        <taxon>Bacillariophyta</taxon>
        <taxon>Mediophyceae</taxon>
        <taxon>Biddulphiophycidae</taxon>
        <taxon>Eupodiscales</taxon>
        <taxon>Odontellaceae</taxon>
        <taxon>Odontella</taxon>
    </lineage>
</organism>
<reference evidence="4" key="1">
    <citation type="submission" date="2021-01" db="EMBL/GenBank/DDBJ databases">
        <authorList>
            <person name="Corre E."/>
            <person name="Pelletier E."/>
            <person name="Niang G."/>
            <person name="Scheremetjew M."/>
            <person name="Finn R."/>
            <person name="Kale V."/>
            <person name="Holt S."/>
            <person name="Cochrane G."/>
            <person name="Meng A."/>
            <person name="Brown T."/>
            <person name="Cohen L."/>
        </authorList>
    </citation>
    <scope>NUCLEOTIDE SEQUENCE</scope>
    <source>
        <strain evidence="4">Isolate 1302-5</strain>
    </source>
</reference>
<name>A0A6U6C7N1_9STRA</name>
<evidence type="ECO:0000313" key="4">
    <source>
        <dbReference type="EMBL" id="CAE2203102.1"/>
    </source>
</evidence>
<sequence>MKLSAFSLAAFLAAPGVCGAFAPASTTTVSVAFRPRTMSTPTAAFATADPSADDDDNDGEDGGPNPPGRYPSRSGIEGNLREPSASEIAIMDEMITKLAGAPAYELPQAVSKAIRVVSSPRFFMRIAERADQTSDEIMKAKLGALAENVVATLEAVVSTTEDRLDERAKEVEDVVKAAAEPDSGEFLVPLSAERTEAMRAALAKLDSGSLDEGFLSTVDAWMNKSHEDGMDGMVGILQKVLQIYAGTEIKRARAALQANVGAAVSGQSQGKADEVLAETEMEGIKPAAAFLEDLMNMDTDMWDSALAKSFSDEDGVGPKALMGEVQRTIEGVVLGLENGSMAQRVQAEFLRELVSRVEALEQKM</sequence>
<dbReference type="EMBL" id="HBKQ01002324">
    <property type="protein sequence ID" value="CAE2203099.1"/>
    <property type="molecule type" value="Transcribed_RNA"/>
</dbReference>
<dbReference type="EMBL" id="HBKQ01002325">
    <property type="protein sequence ID" value="CAE2203102.1"/>
    <property type="molecule type" value="Transcribed_RNA"/>
</dbReference>
<evidence type="ECO:0000256" key="2">
    <source>
        <dbReference type="SAM" id="SignalP"/>
    </source>
</evidence>
<feature type="compositionally biased region" description="Acidic residues" evidence="1">
    <location>
        <begin position="51"/>
        <end position="61"/>
    </location>
</feature>
<gene>
    <name evidence="3" type="ORF">OAUR00152_LOCUS1545</name>
    <name evidence="4" type="ORF">OAUR00152_LOCUS1546</name>
</gene>
<evidence type="ECO:0008006" key="5">
    <source>
        <dbReference type="Google" id="ProtNLM"/>
    </source>
</evidence>
<dbReference type="PANTHER" id="PTHR36348">
    <property type="entry name" value="EXPRESSED PROTEIN"/>
    <property type="match status" value="1"/>
</dbReference>
<keyword evidence="2" id="KW-0732">Signal</keyword>
<feature type="signal peptide" evidence="2">
    <location>
        <begin position="1"/>
        <end position="20"/>
    </location>
</feature>